<dbReference type="OrthoDB" id="1717591at2759"/>
<evidence type="ECO:0000259" key="2">
    <source>
        <dbReference type="PROSITE" id="PS50030"/>
    </source>
</evidence>
<dbReference type="EMBL" id="SEOQ01000208">
    <property type="protein sequence ID" value="TFY66926.1"/>
    <property type="molecule type" value="Genomic_DNA"/>
</dbReference>
<dbReference type="GO" id="GO:0072583">
    <property type="term" value="P:clathrin-dependent endocytosis"/>
    <property type="evidence" value="ECO:0007669"/>
    <property type="project" value="TreeGrafter"/>
</dbReference>
<dbReference type="InterPro" id="IPR015940">
    <property type="entry name" value="UBA"/>
</dbReference>
<organism evidence="3 4">
    <name type="scientific">Dentipellis fragilis</name>
    <dbReference type="NCBI Taxonomy" id="205917"/>
    <lineage>
        <taxon>Eukaryota</taxon>
        <taxon>Fungi</taxon>
        <taxon>Dikarya</taxon>
        <taxon>Basidiomycota</taxon>
        <taxon>Agaricomycotina</taxon>
        <taxon>Agaricomycetes</taxon>
        <taxon>Russulales</taxon>
        <taxon>Hericiaceae</taxon>
        <taxon>Dentipellis</taxon>
    </lineage>
</organism>
<proteinExistence type="predicted"/>
<feature type="compositionally biased region" description="Basic and acidic residues" evidence="1">
    <location>
        <begin position="355"/>
        <end position="391"/>
    </location>
</feature>
<dbReference type="GO" id="GO:0030276">
    <property type="term" value="F:clathrin binding"/>
    <property type="evidence" value="ECO:0007669"/>
    <property type="project" value="TreeGrafter"/>
</dbReference>
<feature type="compositionally biased region" description="Basic and acidic residues" evidence="1">
    <location>
        <begin position="465"/>
        <end position="500"/>
    </location>
</feature>
<dbReference type="Gene3D" id="1.10.287.110">
    <property type="entry name" value="DnaJ domain"/>
    <property type="match status" value="1"/>
</dbReference>
<feature type="region of interest" description="Disordered" evidence="1">
    <location>
        <begin position="46"/>
        <end position="80"/>
    </location>
</feature>
<reference evidence="3 4" key="1">
    <citation type="submission" date="2019-02" db="EMBL/GenBank/DDBJ databases">
        <title>Genome sequencing of the rare red list fungi Dentipellis fragilis.</title>
        <authorList>
            <person name="Buettner E."/>
            <person name="Kellner H."/>
        </authorList>
    </citation>
    <scope>NUCLEOTIDE SEQUENCE [LARGE SCALE GENOMIC DNA]</scope>
    <source>
        <strain evidence="3 4">DSM 105465</strain>
    </source>
</reference>
<name>A0A4Y9YWF6_9AGAM</name>
<feature type="region of interest" description="Disordered" evidence="1">
    <location>
        <begin position="450"/>
        <end position="578"/>
    </location>
</feature>
<feature type="compositionally biased region" description="Basic and acidic residues" evidence="1">
    <location>
        <begin position="401"/>
        <end position="416"/>
    </location>
</feature>
<dbReference type="SUPFAM" id="SSF46565">
    <property type="entry name" value="Chaperone J-domain"/>
    <property type="match status" value="1"/>
</dbReference>
<feature type="compositionally biased region" description="Polar residues" evidence="1">
    <location>
        <begin position="48"/>
        <end position="80"/>
    </location>
</feature>
<protein>
    <recommendedName>
        <fullName evidence="2">UBA domain-containing protein</fullName>
    </recommendedName>
</protein>
<dbReference type="Gene3D" id="1.25.40.10">
    <property type="entry name" value="Tetratricopeptide repeat domain"/>
    <property type="match status" value="1"/>
</dbReference>
<feature type="region of interest" description="Disordered" evidence="1">
    <location>
        <begin position="111"/>
        <end position="317"/>
    </location>
</feature>
<dbReference type="Gene3D" id="1.10.8.10">
    <property type="entry name" value="DNA helicase RuvA subunit, C-terminal domain"/>
    <property type="match status" value="1"/>
</dbReference>
<dbReference type="SUPFAM" id="SSF48452">
    <property type="entry name" value="TPR-like"/>
    <property type="match status" value="1"/>
</dbReference>
<dbReference type="GO" id="GO:0072318">
    <property type="term" value="P:clathrin coat disassembly"/>
    <property type="evidence" value="ECO:0007669"/>
    <property type="project" value="TreeGrafter"/>
</dbReference>
<feature type="compositionally biased region" description="Low complexity" evidence="1">
    <location>
        <begin position="545"/>
        <end position="557"/>
    </location>
</feature>
<feature type="compositionally biased region" description="Polar residues" evidence="1">
    <location>
        <begin position="202"/>
        <end position="213"/>
    </location>
</feature>
<keyword evidence="4" id="KW-1185">Reference proteome</keyword>
<feature type="compositionally biased region" description="Low complexity" evidence="1">
    <location>
        <begin position="169"/>
        <end position="184"/>
    </location>
</feature>
<feature type="compositionally biased region" description="Low complexity" evidence="1">
    <location>
        <begin position="223"/>
        <end position="245"/>
    </location>
</feature>
<dbReference type="STRING" id="205917.A0A4Y9YWF6"/>
<dbReference type="AlphaFoldDB" id="A0A4Y9YWF6"/>
<dbReference type="GO" id="GO:0005737">
    <property type="term" value="C:cytoplasm"/>
    <property type="evidence" value="ECO:0007669"/>
    <property type="project" value="TreeGrafter"/>
</dbReference>
<dbReference type="Proteomes" id="UP000298327">
    <property type="component" value="Unassembled WGS sequence"/>
</dbReference>
<feature type="compositionally biased region" description="Basic and acidic residues" evidence="1">
    <location>
        <begin position="111"/>
        <end position="130"/>
    </location>
</feature>
<accession>A0A4Y9YWF6</accession>
<feature type="compositionally biased region" description="Acidic residues" evidence="1">
    <location>
        <begin position="259"/>
        <end position="271"/>
    </location>
</feature>
<dbReference type="InterPro" id="IPR009060">
    <property type="entry name" value="UBA-like_sf"/>
</dbReference>
<evidence type="ECO:0000313" key="3">
    <source>
        <dbReference type="EMBL" id="TFY66926.1"/>
    </source>
</evidence>
<evidence type="ECO:0000313" key="4">
    <source>
        <dbReference type="Proteomes" id="UP000298327"/>
    </source>
</evidence>
<dbReference type="GO" id="GO:0031982">
    <property type="term" value="C:vesicle"/>
    <property type="evidence" value="ECO:0007669"/>
    <property type="project" value="TreeGrafter"/>
</dbReference>
<gene>
    <name evidence="3" type="ORF">EVG20_g4179</name>
</gene>
<dbReference type="SUPFAM" id="SSF46934">
    <property type="entry name" value="UBA-like"/>
    <property type="match status" value="1"/>
</dbReference>
<dbReference type="InterPro" id="IPR011990">
    <property type="entry name" value="TPR-like_helical_dom_sf"/>
</dbReference>
<comment type="caution">
    <text evidence="3">The sequence shown here is derived from an EMBL/GenBank/DDBJ whole genome shotgun (WGS) entry which is preliminary data.</text>
</comment>
<dbReference type="InterPro" id="IPR036869">
    <property type="entry name" value="J_dom_sf"/>
</dbReference>
<dbReference type="PROSITE" id="PS50030">
    <property type="entry name" value="UBA"/>
    <property type="match status" value="1"/>
</dbReference>
<sequence length="885" mass="95088">MSDSFADLWNSAGPAKPAQQAVKLGAAAATGSTVSRRPQYDAFAMLASTGTNPNSRSTTPSGASMSSQKPSAKPITSTSSGDAFSGLFSNGFGEASANANLSIAERAAKVERERREALMKQQAKHQEAAKQHAHTWAGLDGLESLAKSTSTPAPAPPPVAQDDDWLFGSAPPAKPAASVKVTAATEDDWGLDDFVSHPAPSKSVTPVQPSQPKSVWDLDDLTSSSKPVSGPSHSNSRSHGASRSSTPGDFDFGDREDALLDDNSQDEDDILGDLARPAHEVRRRPSPAHTPPQPPNGGSGSRAPSPPPHLIGQIVEMGFSPQQARIALASTSTGLDVQAALETLLANGAGASDDEPSRSERSPRQRERPEHRYDSDEFEEPPERHRSEDNLRPSAARPRRHDAAEPSREELDLQAHADKLIAQASTIGLSMFNKANAFWKDSKEKAQKLYEERAAAKATGSRAPTDGRPRWLQEALDRDEAAHEHGGEIPESASHGEDALPPRPIKQRPSRADAAPQPQVTTGDLFSDDAPQAYVSPYRRKRPSHAASAPVSSAATPARPPSPIRLTQRKTISASPAEISVSAKHKASGTEMYKLGRYAEAETAYSAAISKLPEQHLLLVPLLNNRALTRLKTGDTSGAIEDSTTVITMIGTSYHPSREAKVTKEEDGASVDLADALVKAWRRRAEAYEGKEKWDLARKDWEAIAGADFAGKTRSEAVTGIGRCRKMLNANKNPEISSGGAMPPAAPKPAAPAKVKRPIKRVPTPPSEALNRLKKANQEAEAEDQARYELKDSVDAKLNAWKGGKETNLRALIASLDTVLWPELGWQKVGLHEVVTPNQVKIRYTKAIAKLHPDKLNTKNTTVEQRMIANGVFGSLNDAWNAFKP</sequence>
<dbReference type="PANTHER" id="PTHR23172">
    <property type="entry name" value="AUXILIN/CYCLIN G-ASSOCIATED KINASE-RELATED"/>
    <property type="match status" value="1"/>
</dbReference>
<dbReference type="PANTHER" id="PTHR23172:SF19">
    <property type="entry name" value="J DOMAIN-CONTAINING PROTEIN"/>
    <property type="match status" value="1"/>
</dbReference>
<feature type="domain" description="UBA" evidence="2">
    <location>
        <begin position="305"/>
        <end position="347"/>
    </location>
</feature>
<feature type="region of interest" description="Disordered" evidence="1">
    <location>
        <begin position="346"/>
        <end position="416"/>
    </location>
</feature>
<evidence type="ECO:0000256" key="1">
    <source>
        <dbReference type="SAM" id="MobiDB-lite"/>
    </source>
</evidence>
<dbReference type="FunFam" id="1.10.287.110:FF:000002">
    <property type="entry name" value="putative tyrosine-protein phosphatase auxilin isoform X2"/>
    <property type="match status" value="1"/>
</dbReference>
<feature type="region of interest" description="Disordered" evidence="1">
    <location>
        <begin position="734"/>
        <end position="773"/>
    </location>
</feature>